<dbReference type="RefSeq" id="WP_084123237.1">
    <property type="nucleotide sequence ID" value="NZ_LT838813.1"/>
</dbReference>
<proteinExistence type="predicted"/>
<gene>
    <name evidence="2" type="ORF">SAMN00777080_5004</name>
</gene>
<keyword evidence="3" id="KW-1185">Reference proteome</keyword>
<dbReference type="STRING" id="758820.SAMN00777080_5004"/>
<name>A0A1W2HBS1_9BACT</name>
<dbReference type="EMBL" id="LT838813">
    <property type="protein sequence ID" value="SMD46319.1"/>
    <property type="molecule type" value="Genomic_DNA"/>
</dbReference>
<evidence type="ECO:0000313" key="3">
    <source>
        <dbReference type="Proteomes" id="UP000192333"/>
    </source>
</evidence>
<reference evidence="3" key="1">
    <citation type="submission" date="2017-04" db="EMBL/GenBank/DDBJ databases">
        <authorList>
            <person name="Varghese N."/>
            <person name="Submissions S."/>
        </authorList>
    </citation>
    <scope>NUCLEOTIDE SEQUENCE [LARGE SCALE GENOMIC DNA]</scope>
    <source>
        <strain evidence="3">DSM 16537</strain>
    </source>
</reference>
<dbReference type="Proteomes" id="UP000192333">
    <property type="component" value="Chromosome I"/>
</dbReference>
<keyword evidence="1" id="KW-0472">Membrane</keyword>
<feature type="transmembrane region" description="Helical" evidence="1">
    <location>
        <begin position="112"/>
        <end position="132"/>
    </location>
</feature>
<accession>A0A1W2HBS1</accession>
<organism evidence="2 3">
    <name type="scientific">Aquiflexum balticum DSM 16537</name>
    <dbReference type="NCBI Taxonomy" id="758820"/>
    <lineage>
        <taxon>Bacteria</taxon>
        <taxon>Pseudomonadati</taxon>
        <taxon>Bacteroidota</taxon>
        <taxon>Cytophagia</taxon>
        <taxon>Cytophagales</taxon>
        <taxon>Cyclobacteriaceae</taxon>
        <taxon>Aquiflexum</taxon>
    </lineage>
</organism>
<feature type="transmembrane region" description="Helical" evidence="1">
    <location>
        <begin position="31"/>
        <end position="53"/>
    </location>
</feature>
<keyword evidence="1" id="KW-0812">Transmembrane</keyword>
<protein>
    <submittedName>
        <fullName evidence="2">Uncharacterized protein</fullName>
    </submittedName>
</protein>
<evidence type="ECO:0000313" key="2">
    <source>
        <dbReference type="EMBL" id="SMD46319.1"/>
    </source>
</evidence>
<sequence length="134" mass="15749">MNIQYKVGNRDRFIVLLAAFHTYHKFIRKKLYCFFLILKSSLIFLWIPIFDFLSFSSNYLISLNENDSLIEEFNPYAGLNVEVSTLVLAIEEKILVAERFPIYLGRVLKGKIIMELVFLMKIIIVIQALFTFDL</sequence>
<evidence type="ECO:0000256" key="1">
    <source>
        <dbReference type="SAM" id="Phobius"/>
    </source>
</evidence>
<keyword evidence="1" id="KW-1133">Transmembrane helix</keyword>
<dbReference type="AlphaFoldDB" id="A0A1W2HBS1"/>